<dbReference type="Pfam" id="PF08448">
    <property type="entry name" value="PAS_4"/>
    <property type="match status" value="1"/>
</dbReference>
<dbReference type="PANTHER" id="PTHR45138">
    <property type="entry name" value="REGULATORY COMPONENTS OF SENSORY TRANSDUCTION SYSTEM"/>
    <property type="match status" value="1"/>
</dbReference>
<organism evidence="4 5">
    <name type="scientific">Oxalicibacterium solurbis</name>
    <dbReference type="NCBI Taxonomy" id="69280"/>
    <lineage>
        <taxon>Bacteria</taxon>
        <taxon>Pseudomonadati</taxon>
        <taxon>Pseudomonadota</taxon>
        <taxon>Betaproteobacteria</taxon>
        <taxon>Burkholderiales</taxon>
        <taxon>Oxalobacteraceae</taxon>
        <taxon>Oxalicibacterium</taxon>
    </lineage>
</organism>
<dbReference type="SMART" id="SM00267">
    <property type="entry name" value="GGDEF"/>
    <property type="match status" value="1"/>
</dbReference>
<dbReference type="AlphaFoldDB" id="A0A8J3AU86"/>
<dbReference type="EC" id="2.7.7.65" evidence="1"/>
<dbReference type="GO" id="GO:0052621">
    <property type="term" value="F:diguanylate cyclase activity"/>
    <property type="evidence" value="ECO:0007669"/>
    <property type="project" value="UniProtKB-EC"/>
</dbReference>
<reference evidence="4" key="1">
    <citation type="journal article" date="2014" name="Int. J. Syst. Evol. Microbiol.">
        <title>Complete genome sequence of Corynebacterium casei LMG S-19264T (=DSM 44701T), isolated from a smear-ripened cheese.</title>
        <authorList>
            <consortium name="US DOE Joint Genome Institute (JGI-PGF)"/>
            <person name="Walter F."/>
            <person name="Albersmeier A."/>
            <person name="Kalinowski J."/>
            <person name="Ruckert C."/>
        </authorList>
    </citation>
    <scope>NUCLEOTIDE SEQUENCE</scope>
    <source>
        <strain evidence="4">CCM 7664</strain>
    </source>
</reference>
<dbReference type="Pfam" id="PF00990">
    <property type="entry name" value="GGDEF"/>
    <property type="match status" value="1"/>
</dbReference>
<evidence type="ECO:0000256" key="1">
    <source>
        <dbReference type="ARBA" id="ARBA00012528"/>
    </source>
</evidence>
<evidence type="ECO:0000259" key="3">
    <source>
        <dbReference type="PROSITE" id="PS50887"/>
    </source>
</evidence>
<dbReference type="Gene3D" id="3.30.70.270">
    <property type="match status" value="1"/>
</dbReference>
<dbReference type="InterPro" id="IPR035965">
    <property type="entry name" value="PAS-like_dom_sf"/>
</dbReference>
<comment type="caution">
    <text evidence="4">The sequence shown here is derived from an EMBL/GenBank/DDBJ whole genome shotgun (WGS) entry which is preliminary data.</text>
</comment>
<dbReference type="PANTHER" id="PTHR45138:SF9">
    <property type="entry name" value="DIGUANYLATE CYCLASE DGCM-RELATED"/>
    <property type="match status" value="1"/>
</dbReference>
<dbReference type="PROSITE" id="PS50887">
    <property type="entry name" value="GGDEF"/>
    <property type="match status" value="1"/>
</dbReference>
<evidence type="ECO:0000256" key="2">
    <source>
        <dbReference type="ARBA" id="ARBA00034247"/>
    </source>
</evidence>
<dbReference type="InterPro" id="IPR013656">
    <property type="entry name" value="PAS_4"/>
</dbReference>
<comment type="catalytic activity">
    <reaction evidence="2">
        <text>2 GTP = 3',3'-c-di-GMP + 2 diphosphate</text>
        <dbReference type="Rhea" id="RHEA:24898"/>
        <dbReference type="ChEBI" id="CHEBI:33019"/>
        <dbReference type="ChEBI" id="CHEBI:37565"/>
        <dbReference type="ChEBI" id="CHEBI:58805"/>
        <dbReference type="EC" id="2.7.7.65"/>
    </reaction>
</comment>
<dbReference type="InterPro" id="IPR000160">
    <property type="entry name" value="GGDEF_dom"/>
</dbReference>
<dbReference type="SUPFAM" id="SSF55785">
    <property type="entry name" value="PYP-like sensor domain (PAS domain)"/>
    <property type="match status" value="1"/>
</dbReference>
<dbReference type="GO" id="GO:1902201">
    <property type="term" value="P:negative regulation of bacterial-type flagellum-dependent cell motility"/>
    <property type="evidence" value="ECO:0007669"/>
    <property type="project" value="TreeGrafter"/>
</dbReference>
<dbReference type="NCBIfam" id="TIGR00254">
    <property type="entry name" value="GGDEF"/>
    <property type="match status" value="1"/>
</dbReference>
<dbReference type="CDD" id="cd01949">
    <property type="entry name" value="GGDEF"/>
    <property type="match status" value="1"/>
</dbReference>
<gene>
    <name evidence="4" type="ORF">GCM10011430_04640</name>
</gene>
<dbReference type="GO" id="GO:0005886">
    <property type="term" value="C:plasma membrane"/>
    <property type="evidence" value="ECO:0007669"/>
    <property type="project" value="TreeGrafter"/>
</dbReference>
<dbReference type="InterPro" id="IPR050469">
    <property type="entry name" value="Diguanylate_Cyclase"/>
</dbReference>
<dbReference type="Proteomes" id="UP000627205">
    <property type="component" value="Unassembled WGS sequence"/>
</dbReference>
<dbReference type="InterPro" id="IPR043128">
    <property type="entry name" value="Rev_trsase/Diguanyl_cyclase"/>
</dbReference>
<sequence>MFSQSQLMALLAALPDPVFILTRNGRYAAIHGGSDSRYYHDGSALVGKYMHDVLHEEKSNWFSAQIAEALSSRSLHIVEYALAGSDVRGLESAGPDHTIWFEGRVQALDFLVDGEEAVLWVASNVTRRHELEAQLRTQCETDPLTGLLNRRRMLDVMASNFDVFRRYETPATLFMFDVDAFKSINDKHGHFKGDAALLAIAALCKTELRATDHAARFGGDEFVILMPHTHCKDASQIIERLHQRIAEDMHDLGIVGAGTISGGFSELIAGDSSYTEVMQRADEALYKAKRAGGNLVLPYTDD</sequence>
<dbReference type="EMBL" id="BMDP01000001">
    <property type="protein sequence ID" value="GGI53290.1"/>
    <property type="molecule type" value="Genomic_DNA"/>
</dbReference>
<name>A0A8J3AU86_9BURK</name>
<dbReference type="RefSeq" id="WP_188419354.1">
    <property type="nucleotide sequence ID" value="NZ_BMDP01000001.1"/>
</dbReference>
<evidence type="ECO:0000313" key="5">
    <source>
        <dbReference type="Proteomes" id="UP000627205"/>
    </source>
</evidence>
<evidence type="ECO:0000313" key="4">
    <source>
        <dbReference type="EMBL" id="GGI53290.1"/>
    </source>
</evidence>
<dbReference type="FunFam" id="3.30.70.270:FF:000001">
    <property type="entry name" value="Diguanylate cyclase domain protein"/>
    <property type="match status" value="1"/>
</dbReference>
<dbReference type="Gene3D" id="3.30.450.20">
    <property type="entry name" value="PAS domain"/>
    <property type="match status" value="1"/>
</dbReference>
<protein>
    <recommendedName>
        <fullName evidence="1">diguanylate cyclase</fullName>
        <ecNumber evidence="1">2.7.7.65</ecNumber>
    </recommendedName>
</protein>
<accession>A0A8J3AU86</accession>
<dbReference type="GO" id="GO:0043709">
    <property type="term" value="P:cell adhesion involved in single-species biofilm formation"/>
    <property type="evidence" value="ECO:0007669"/>
    <property type="project" value="TreeGrafter"/>
</dbReference>
<dbReference type="InterPro" id="IPR029787">
    <property type="entry name" value="Nucleotide_cyclase"/>
</dbReference>
<dbReference type="SUPFAM" id="SSF55073">
    <property type="entry name" value="Nucleotide cyclase"/>
    <property type="match status" value="1"/>
</dbReference>
<keyword evidence="5" id="KW-1185">Reference proteome</keyword>
<proteinExistence type="predicted"/>
<feature type="domain" description="GGDEF" evidence="3">
    <location>
        <begin position="169"/>
        <end position="301"/>
    </location>
</feature>
<reference evidence="4" key="2">
    <citation type="submission" date="2020-09" db="EMBL/GenBank/DDBJ databases">
        <authorList>
            <person name="Sun Q."/>
            <person name="Sedlacek I."/>
        </authorList>
    </citation>
    <scope>NUCLEOTIDE SEQUENCE</scope>
    <source>
        <strain evidence="4">CCM 7664</strain>
    </source>
</reference>